<protein>
    <submittedName>
        <fullName evidence="1">Chloramphenicol O-acetyltransferase type A</fullName>
        <ecNumber evidence="1">2.3.1.28</ecNumber>
    </submittedName>
</protein>
<dbReference type="PIRSF" id="PIRSF000440">
    <property type="entry name" value="CAT"/>
    <property type="match status" value="1"/>
</dbReference>
<gene>
    <name evidence="1" type="ORF">J2Z43_002822</name>
</gene>
<dbReference type="Gene3D" id="3.30.559.10">
    <property type="entry name" value="Chloramphenicol acetyltransferase-like domain"/>
    <property type="match status" value="1"/>
</dbReference>
<dbReference type="Pfam" id="PF00302">
    <property type="entry name" value="CAT"/>
    <property type="match status" value="1"/>
</dbReference>
<proteinExistence type="predicted"/>
<dbReference type="InterPro" id="IPR023213">
    <property type="entry name" value="CAT-like_dom_sf"/>
</dbReference>
<dbReference type="SUPFAM" id="SSF52777">
    <property type="entry name" value="CoA-dependent acyltransferases"/>
    <property type="match status" value="1"/>
</dbReference>
<keyword evidence="1" id="KW-0012">Acyltransferase</keyword>
<dbReference type="Proteomes" id="UP000767291">
    <property type="component" value="Unassembled WGS sequence"/>
</dbReference>
<evidence type="ECO:0000313" key="1">
    <source>
        <dbReference type="EMBL" id="MBP1856370.1"/>
    </source>
</evidence>
<dbReference type="GO" id="GO:0008811">
    <property type="term" value="F:chloramphenicol O-acetyltransferase activity"/>
    <property type="evidence" value="ECO:0007669"/>
    <property type="project" value="UniProtKB-EC"/>
</dbReference>
<evidence type="ECO:0000313" key="2">
    <source>
        <dbReference type="Proteomes" id="UP000767291"/>
    </source>
</evidence>
<dbReference type="EMBL" id="JAGGJX010000008">
    <property type="protein sequence ID" value="MBP1856370.1"/>
    <property type="molecule type" value="Genomic_DNA"/>
</dbReference>
<accession>A0ABS4EEK1</accession>
<dbReference type="PANTHER" id="PTHR38474">
    <property type="entry name" value="SLR0299 PROTEIN"/>
    <property type="match status" value="1"/>
</dbReference>
<reference evidence="1 2" key="1">
    <citation type="submission" date="2021-03" db="EMBL/GenBank/DDBJ databases">
        <title>Genomic Encyclopedia of Type Strains, Phase IV (KMG-IV): sequencing the most valuable type-strain genomes for metagenomic binning, comparative biology and taxonomic classification.</title>
        <authorList>
            <person name="Goeker M."/>
        </authorList>
    </citation>
    <scope>NUCLEOTIDE SEQUENCE [LARGE SCALE GENOMIC DNA]</scope>
    <source>
        <strain evidence="1 2">DSM 1289</strain>
    </source>
</reference>
<dbReference type="InterPro" id="IPR001707">
    <property type="entry name" value="Cmp_AcTrfase"/>
</dbReference>
<dbReference type="SMART" id="SM01059">
    <property type="entry name" value="CAT"/>
    <property type="match status" value="1"/>
</dbReference>
<sequence length="212" mass="25053">MEKYKIIDINEFDRSEYFQYFMSVGTTIEITVKVDVTYAVQKCKLESLSFYSFSIFNISQALNSIRNFRFGIYNESLVEWKKVIPTFTNFNKSYDTFFTLWEEPQGDYVEFDRKYKQLTKKFSKSKGILPQLDLPPNVFNVSSMPWIHFEHFSSNTNVSGNQLTTMITMGKYEKHHSKLLMPITVQAHHAIVDGYHISQFFNKLQDEMNKVF</sequence>
<dbReference type="PANTHER" id="PTHR38474:SF1">
    <property type="entry name" value="SLR0299 PROTEIN"/>
    <property type="match status" value="1"/>
</dbReference>
<name>A0ABS4EEK1_9FIRM</name>
<dbReference type="EC" id="2.3.1.28" evidence="1"/>
<keyword evidence="1" id="KW-0808">Transferase</keyword>
<organism evidence="1 2">
    <name type="scientific">Metaclostridioides mangenotii</name>
    <dbReference type="NCBI Taxonomy" id="1540"/>
    <lineage>
        <taxon>Bacteria</taxon>
        <taxon>Bacillati</taxon>
        <taxon>Bacillota</taxon>
        <taxon>Clostridia</taxon>
        <taxon>Peptostreptococcales</taxon>
        <taxon>Peptostreptococcaceae</taxon>
        <taxon>Metaclostridioides</taxon>
    </lineage>
</organism>
<dbReference type="RefSeq" id="WP_209457687.1">
    <property type="nucleotide sequence ID" value="NZ_BAAACS010000005.1"/>
</dbReference>
<comment type="caution">
    <text evidence="1">The sequence shown here is derived from an EMBL/GenBank/DDBJ whole genome shotgun (WGS) entry which is preliminary data.</text>
</comment>
<keyword evidence="2" id="KW-1185">Reference proteome</keyword>